<proteinExistence type="predicted"/>
<dbReference type="EMBL" id="UINC01047309">
    <property type="protein sequence ID" value="SVB56429.1"/>
    <property type="molecule type" value="Genomic_DNA"/>
</dbReference>
<accession>A0A382F176</accession>
<name>A0A382F176_9ZZZZ</name>
<organism evidence="1">
    <name type="scientific">marine metagenome</name>
    <dbReference type="NCBI Taxonomy" id="408172"/>
    <lineage>
        <taxon>unclassified sequences</taxon>
        <taxon>metagenomes</taxon>
        <taxon>ecological metagenomes</taxon>
    </lineage>
</organism>
<sequence>MMNIFVLDSDPKMCAYAHCDDHVKEMIPVYAQILCNTHHLLDPEGSILKDLNDLDPGFPLIQMETSTAWAKDTKANYQWMHDLWFWLNKEYWYRFDDIHESWNKFYNKLSHIPNNIIEGDLNSPPQNIDTSYVQEGLEDDLQNIIAGYRNYYRYWCKNNDANWSTPDGATRTPPSWILEDANV</sequence>
<evidence type="ECO:0000313" key="1">
    <source>
        <dbReference type="EMBL" id="SVB56429.1"/>
    </source>
</evidence>
<reference evidence="1" key="1">
    <citation type="submission" date="2018-05" db="EMBL/GenBank/DDBJ databases">
        <authorList>
            <person name="Lanie J.A."/>
            <person name="Ng W.-L."/>
            <person name="Kazmierczak K.M."/>
            <person name="Andrzejewski T.M."/>
            <person name="Davidsen T.M."/>
            <person name="Wayne K.J."/>
            <person name="Tettelin H."/>
            <person name="Glass J.I."/>
            <person name="Rusch D."/>
            <person name="Podicherti R."/>
            <person name="Tsui H.-C.T."/>
            <person name="Winkler M.E."/>
        </authorList>
    </citation>
    <scope>NUCLEOTIDE SEQUENCE</scope>
</reference>
<dbReference type="AlphaFoldDB" id="A0A382F176"/>
<gene>
    <name evidence="1" type="ORF">METZ01_LOCUS209283</name>
</gene>
<protein>
    <submittedName>
        <fullName evidence="1">Uncharacterized protein</fullName>
    </submittedName>
</protein>